<gene>
    <name evidence="2" type="ORF">QBC34DRAFT_152015</name>
</gene>
<name>A0AAV9GFW1_9PEZI</name>
<keyword evidence="1" id="KW-0732">Signal</keyword>
<organism evidence="2 3">
    <name type="scientific">Podospora aff. communis PSN243</name>
    <dbReference type="NCBI Taxonomy" id="3040156"/>
    <lineage>
        <taxon>Eukaryota</taxon>
        <taxon>Fungi</taxon>
        <taxon>Dikarya</taxon>
        <taxon>Ascomycota</taxon>
        <taxon>Pezizomycotina</taxon>
        <taxon>Sordariomycetes</taxon>
        <taxon>Sordariomycetidae</taxon>
        <taxon>Sordariales</taxon>
        <taxon>Podosporaceae</taxon>
        <taxon>Podospora</taxon>
    </lineage>
</organism>
<evidence type="ECO:0000256" key="1">
    <source>
        <dbReference type="SAM" id="SignalP"/>
    </source>
</evidence>
<keyword evidence="3" id="KW-1185">Reference proteome</keyword>
<proteinExistence type="predicted"/>
<reference evidence="2" key="1">
    <citation type="journal article" date="2023" name="Mol. Phylogenet. Evol.">
        <title>Genome-scale phylogeny and comparative genomics of the fungal order Sordariales.</title>
        <authorList>
            <person name="Hensen N."/>
            <person name="Bonometti L."/>
            <person name="Westerberg I."/>
            <person name="Brannstrom I.O."/>
            <person name="Guillou S."/>
            <person name="Cros-Aarteil S."/>
            <person name="Calhoun S."/>
            <person name="Haridas S."/>
            <person name="Kuo A."/>
            <person name="Mondo S."/>
            <person name="Pangilinan J."/>
            <person name="Riley R."/>
            <person name="LaButti K."/>
            <person name="Andreopoulos B."/>
            <person name="Lipzen A."/>
            <person name="Chen C."/>
            <person name="Yan M."/>
            <person name="Daum C."/>
            <person name="Ng V."/>
            <person name="Clum A."/>
            <person name="Steindorff A."/>
            <person name="Ohm R.A."/>
            <person name="Martin F."/>
            <person name="Silar P."/>
            <person name="Natvig D.O."/>
            <person name="Lalanne C."/>
            <person name="Gautier V."/>
            <person name="Ament-Velasquez S.L."/>
            <person name="Kruys A."/>
            <person name="Hutchinson M.I."/>
            <person name="Powell A.J."/>
            <person name="Barry K."/>
            <person name="Miller A.N."/>
            <person name="Grigoriev I.V."/>
            <person name="Debuchy R."/>
            <person name="Gladieux P."/>
            <person name="Hiltunen Thoren M."/>
            <person name="Johannesson H."/>
        </authorList>
    </citation>
    <scope>NUCLEOTIDE SEQUENCE</scope>
    <source>
        <strain evidence="2">PSN243</strain>
    </source>
</reference>
<dbReference type="AlphaFoldDB" id="A0AAV9GFW1"/>
<accession>A0AAV9GFW1</accession>
<protein>
    <submittedName>
        <fullName evidence="2">Uncharacterized protein</fullName>
    </submittedName>
</protein>
<comment type="caution">
    <text evidence="2">The sequence shown here is derived from an EMBL/GenBank/DDBJ whole genome shotgun (WGS) entry which is preliminary data.</text>
</comment>
<dbReference type="PROSITE" id="PS51257">
    <property type="entry name" value="PROKAR_LIPOPROTEIN"/>
    <property type="match status" value="1"/>
</dbReference>
<evidence type="ECO:0000313" key="3">
    <source>
        <dbReference type="Proteomes" id="UP001321760"/>
    </source>
</evidence>
<feature type="chain" id="PRO_5043440574" evidence="1">
    <location>
        <begin position="23"/>
        <end position="165"/>
    </location>
</feature>
<dbReference type="Proteomes" id="UP001321760">
    <property type="component" value="Unassembled WGS sequence"/>
</dbReference>
<feature type="signal peptide" evidence="1">
    <location>
        <begin position="1"/>
        <end position="22"/>
    </location>
</feature>
<reference evidence="2" key="2">
    <citation type="submission" date="2023-05" db="EMBL/GenBank/DDBJ databases">
        <authorList>
            <consortium name="Lawrence Berkeley National Laboratory"/>
            <person name="Steindorff A."/>
            <person name="Hensen N."/>
            <person name="Bonometti L."/>
            <person name="Westerberg I."/>
            <person name="Brannstrom I.O."/>
            <person name="Guillou S."/>
            <person name="Cros-Aarteil S."/>
            <person name="Calhoun S."/>
            <person name="Haridas S."/>
            <person name="Kuo A."/>
            <person name="Mondo S."/>
            <person name="Pangilinan J."/>
            <person name="Riley R."/>
            <person name="Labutti K."/>
            <person name="Andreopoulos B."/>
            <person name="Lipzen A."/>
            <person name="Chen C."/>
            <person name="Yanf M."/>
            <person name="Daum C."/>
            <person name="Ng V."/>
            <person name="Clum A."/>
            <person name="Ohm R."/>
            <person name="Martin F."/>
            <person name="Silar P."/>
            <person name="Natvig D."/>
            <person name="Lalanne C."/>
            <person name="Gautier V."/>
            <person name="Ament-Velasquez S.L."/>
            <person name="Kruys A."/>
            <person name="Hutchinson M.I."/>
            <person name="Powell A.J."/>
            <person name="Barry K."/>
            <person name="Miller A.N."/>
            <person name="Grigoriev I.V."/>
            <person name="Debuchy R."/>
            <person name="Gladieux P."/>
            <person name="Thoren M.H."/>
            <person name="Johannesson H."/>
        </authorList>
    </citation>
    <scope>NUCLEOTIDE SEQUENCE</scope>
    <source>
        <strain evidence="2">PSN243</strain>
    </source>
</reference>
<evidence type="ECO:0000313" key="2">
    <source>
        <dbReference type="EMBL" id="KAK4446152.1"/>
    </source>
</evidence>
<dbReference type="EMBL" id="MU865959">
    <property type="protein sequence ID" value="KAK4446152.1"/>
    <property type="molecule type" value="Genomic_DNA"/>
</dbReference>
<sequence length="165" mass="18760">MKFTSISSIATLLACLVAGEEANATDSRPHVAQAPKRSFVQVGFPKLDRGFTGWEPNADWRDNVIYLPDKNQFNASLDDFTANGWSNYTFWRCQGISETYSAFFSFSALDRSKQKRGQRWWGFCVEYKYLAQKDFTQSTKVASTIAFSLKQGLVDTEDNQVIHDL</sequence>